<sequence length="376" mass="43306">MKSEVMSTKETEKSILSATKFKLNGEVLSATPFGSGHINDTFKITTNATSNNLYLLQRINHHIFKDVDGLMNNIQAVCNHLKMKLAHLGEEEVLKKTMTLVPCLDGKKYHKDEEGDYWRIFLLIPDTRSYDILETTEQAYSGGMAFGQFQKQLSDLDPKELVEILPNFHNIEFRLNNLRDAIAKDPVKRVTEVQDLLDYIFEREDKMRWILEMGRANRLPLRITHNDTKFNNVLLDKNDQVQCVIDLDTVMPGYVAYDFGDAIRTIINSAAEDEADLNKIQLNFPLFQSFTAGYLSEAKEFLTDDEVDSLIYAVHLLPYMQAVRFLTDYIDGDTYYKIAYPEHNLVRTKAQLKLVKELEANHDKLSEILAEYLTTK</sequence>
<feature type="domain" description="Aminoglycoside phosphotransferase" evidence="1">
    <location>
        <begin position="30"/>
        <end position="276"/>
    </location>
</feature>
<dbReference type="PANTHER" id="PTHR21064:SF5">
    <property type="entry name" value="SLR1880 PROTEIN"/>
    <property type="match status" value="1"/>
</dbReference>
<dbReference type="InterPro" id="IPR050249">
    <property type="entry name" value="Pseudomonas-type_ThrB"/>
</dbReference>
<dbReference type="Proteomes" id="UP001500101">
    <property type="component" value="Unassembled WGS sequence"/>
</dbReference>
<dbReference type="SUPFAM" id="SSF56112">
    <property type="entry name" value="Protein kinase-like (PK-like)"/>
    <property type="match status" value="1"/>
</dbReference>
<dbReference type="InterPro" id="IPR011009">
    <property type="entry name" value="Kinase-like_dom_sf"/>
</dbReference>
<dbReference type="Gene3D" id="3.90.1200.10">
    <property type="match status" value="1"/>
</dbReference>
<proteinExistence type="predicted"/>
<dbReference type="Pfam" id="PF01636">
    <property type="entry name" value="APH"/>
    <property type="match status" value="1"/>
</dbReference>
<keyword evidence="3" id="KW-1185">Reference proteome</keyword>
<organism evidence="2 3">
    <name type="scientific">Sphingobacterium kyonggiense</name>
    <dbReference type="NCBI Taxonomy" id="714075"/>
    <lineage>
        <taxon>Bacteria</taxon>
        <taxon>Pseudomonadati</taxon>
        <taxon>Bacteroidota</taxon>
        <taxon>Sphingobacteriia</taxon>
        <taxon>Sphingobacteriales</taxon>
        <taxon>Sphingobacteriaceae</taxon>
        <taxon>Sphingobacterium</taxon>
    </lineage>
</organism>
<evidence type="ECO:0000313" key="2">
    <source>
        <dbReference type="EMBL" id="GAA4141878.1"/>
    </source>
</evidence>
<protein>
    <submittedName>
        <fullName evidence="2">Aminoglycoside phosphotransferase family protein</fullName>
    </submittedName>
</protein>
<dbReference type="EMBL" id="BAAAZI010000009">
    <property type="protein sequence ID" value="GAA4141878.1"/>
    <property type="molecule type" value="Genomic_DNA"/>
</dbReference>
<name>A0ABP7YVB5_9SPHI</name>
<evidence type="ECO:0000259" key="1">
    <source>
        <dbReference type="Pfam" id="PF01636"/>
    </source>
</evidence>
<dbReference type="InterPro" id="IPR002575">
    <property type="entry name" value="Aminoglycoside_PTrfase"/>
</dbReference>
<comment type="caution">
    <text evidence="2">The sequence shown here is derived from an EMBL/GenBank/DDBJ whole genome shotgun (WGS) entry which is preliminary data.</text>
</comment>
<evidence type="ECO:0000313" key="3">
    <source>
        <dbReference type="Proteomes" id="UP001500101"/>
    </source>
</evidence>
<dbReference type="PANTHER" id="PTHR21064">
    <property type="entry name" value="AMINOGLYCOSIDE PHOSPHOTRANSFERASE DOMAIN-CONTAINING PROTEIN-RELATED"/>
    <property type="match status" value="1"/>
</dbReference>
<gene>
    <name evidence="2" type="ORF">GCM10022216_22280</name>
</gene>
<accession>A0ABP7YVB5</accession>
<reference evidence="3" key="1">
    <citation type="journal article" date="2019" name="Int. J. Syst. Evol. Microbiol.">
        <title>The Global Catalogue of Microorganisms (GCM) 10K type strain sequencing project: providing services to taxonomists for standard genome sequencing and annotation.</title>
        <authorList>
            <consortium name="The Broad Institute Genomics Platform"/>
            <consortium name="The Broad Institute Genome Sequencing Center for Infectious Disease"/>
            <person name="Wu L."/>
            <person name="Ma J."/>
        </authorList>
    </citation>
    <scope>NUCLEOTIDE SEQUENCE [LARGE SCALE GENOMIC DNA]</scope>
    <source>
        <strain evidence="3">JCM 16704</strain>
    </source>
</reference>